<evidence type="ECO:0000313" key="2">
    <source>
        <dbReference type="EMBL" id="MCH96420.1"/>
    </source>
</evidence>
<dbReference type="CDD" id="cd14335">
    <property type="entry name" value="UBA_SnRK1_plant"/>
    <property type="match status" value="1"/>
</dbReference>
<dbReference type="PROSITE" id="PS50030">
    <property type="entry name" value="UBA"/>
    <property type="match status" value="1"/>
</dbReference>
<gene>
    <name evidence="2" type="ORF">A2U01_0017406</name>
</gene>
<name>A0A392N9E4_9FABA</name>
<keyword evidence="3" id="KW-1185">Reference proteome</keyword>
<dbReference type="InterPro" id="IPR015940">
    <property type="entry name" value="UBA"/>
</dbReference>
<feature type="domain" description="UBA" evidence="1">
    <location>
        <begin position="42"/>
        <end position="82"/>
    </location>
</feature>
<dbReference type="Pfam" id="PF00627">
    <property type="entry name" value="UBA"/>
    <property type="match status" value="1"/>
</dbReference>
<dbReference type="SMART" id="SM00165">
    <property type="entry name" value="UBA"/>
    <property type="match status" value="1"/>
</dbReference>
<feature type="non-terminal residue" evidence="2">
    <location>
        <position position="100"/>
    </location>
</feature>
<dbReference type="AlphaFoldDB" id="A0A392N9E4"/>
<dbReference type="InterPro" id="IPR009060">
    <property type="entry name" value="UBA-like_sf"/>
</dbReference>
<keyword evidence="2" id="KW-0418">Kinase</keyword>
<organism evidence="2 3">
    <name type="scientific">Trifolium medium</name>
    <dbReference type="NCBI Taxonomy" id="97028"/>
    <lineage>
        <taxon>Eukaryota</taxon>
        <taxon>Viridiplantae</taxon>
        <taxon>Streptophyta</taxon>
        <taxon>Embryophyta</taxon>
        <taxon>Tracheophyta</taxon>
        <taxon>Spermatophyta</taxon>
        <taxon>Magnoliopsida</taxon>
        <taxon>eudicotyledons</taxon>
        <taxon>Gunneridae</taxon>
        <taxon>Pentapetalae</taxon>
        <taxon>rosids</taxon>
        <taxon>fabids</taxon>
        <taxon>Fabales</taxon>
        <taxon>Fabaceae</taxon>
        <taxon>Papilionoideae</taxon>
        <taxon>50 kb inversion clade</taxon>
        <taxon>NPAAA clade</taxon>
        <taxon>Hologalegina</taxon>
        <taxon>IRL clade</taxon>
        <taxon>Trifolieae</taxon>
        <taxon>Trifolium</taxon>
    </lineage>
</organism>
<dbReference type="Proteomes" id="UP000265520">
    <property type="component" value="Unassembled WGS sequence"/>
</dbReference>
<accession>A0A392N9E4</accession>
<reference evidence="2 3" key="1">
    <citation type="journal article" date="2018" name="Front. Plant Sci.">
        <title>Red Clover (Trifolium pratense) and Zigzag Clover (T. medium) - A Picture of Genomic Similarities and Differences.</title>
        <authorList>
            <person name="Dluhosova J."/>
            <person name="Istvanek J."/>
            <person name="Nedelnik J."/>
            <person name="Repkova J."/>
        </authorList>
    </citation>
    <scope>NUCLEOTIDE SEQUENCE [LARGE SCALE GENOMIC DNA]</scope>
    <source>
        <strain evidence="3">cv. 10/8</strain>
        <tissue evidence="2">Leaf</tissue>
    </source>
</reference>
<dbReference type="GO" id="GO:0016301">
    <property type="term" value="F:kinase activity"/>
    <property type="evidence" value="ECO:0007669"/>
    <property type="project" value="UniProtKB-KW"/>
</dbReference>
<dbReference type="EMBL" id="LXQA010032276">
    <property type="protein sequence ID" value="MCH96420.1"/>
    <property type="molecule type" value="Genomic_DNA"/>
</dbReference>
<keyword evidence="2" id="KW-0808">Transferase</keyword>
<dbReference type="SUPFAM" id="SSF46934">
    <property type="entry name" value="UBA-like"/>
    <property type="match status" value="1"/>
</dbReference>
<proteinExistence type="predicted"/>
<dbReference type="SUPFAM" id="SSF56112">
    <property type="entry name" value="Protein kinase-like (PK-like)"/>
    <property type="match status" value="1"/>
</dbReference>
<evidence type="ECO:0000313" key="3">
    <source>
        <dbReference type="Proteomes" id="UP000265520"/>
    </source>
</evidence>
<evidence type="ECO:0000259" key="1">
    <source>
        <dbReference type="PROSITE" id="PS50030"/>
    </source>
</evidence>
<dbReference type="Gene3D" id="1.10.8.10">
    <property type="entry name" value="DNA helicase RuvA subunit, C-terminal domain"/>
    <property type="match status" value="1"/>
</dbReference>
<protein>
    <submittedName>
        <fullName evidence="2">SNF1-related protein kinase catalytic subunit alpha KIN10</fullName>
    </submittedName>
</protein>
<sequence>MLVVDPMKRMTIPEIRQHPWFQLGLPRYLAVPPPDTMQQAKKIDEDILLEVIKMGFDRDQLIESLRHRIQNEGTVAYYLILDNRFRVSSGYLGAEYQESM</sequence>
<comment type="caution">
    <text evidence="2">The sequence shown here is derived from an EMBL/GenBank/DDBJ whole genome shotgun (WGS) entry which is preliminary data.</text>
</comment>
<dbReference type="InterPro" id="IPR011009">
    <property type="entry name" value="Kinase-like_dom_sf"/>
</dbReference>